<comment type="caution">
    <text evidence="1">The sequence shown here is derived from an EMBL/GenBank/DDBJ whole genome shotgun (WGS) entry which is preliminary data.</text>
</comment>
<protein>
    <recommendedName>
        <fullName evidence="3">Tetratricopeptide repeat-containing protein</fullName>
    </recommendedName>
</protein>
<gene>
    <name evidence="1" type="ORF">JOM49_002516</name>
</gene>
<evidence type="ECO:0000313" key="2">
    <source>
        <dbReference type="Proteomes" id="UP000741013"/>
    </source>
</evidence>
<evidence type="ECO:0000313" key="1">
    <source>
        <dbReference type="EMBL" id="MBP2180990.1"/>
    </source>
</evidence>
<keyword evidence="2" id="KW-1185">Reference proteome</keyword>
<name>A0ABS4PNJ7_9PSEU</name>
<sequence length="150" mass="16804">MPDDLMTRIIPVIELAQRGDRETARARFTELWAEAVDPLHRCLIAHHLADQQDDVREELRWDLVALETADSISEHRAADAGVAGSVRGLYPSLHLNVGDAYRRLGEFALARRHLELSRAEIDVLADDGYGQLIRAGLERLADRLDAETAD</sequence>
<evidence type="ECO:0008006" key="3">
    <source>
        <dbReference type="Google" id="ProtNLM"/>
    </source>
</evidence>
<organism evidence="1 2">
    <name type="scientific">Amycolatopsis magusensis</name>
    <dbReference type="NCBI Taxonomy" id="882444"/>
    <lineage>
        <taxon>Bacteria</taxon>
        <taxon>Bacillati</taxon>
        <taxon>Actinomycetota</taxon>
        <taxon>Actinomycetes</taxon>
        <taxon>Pseudonocardiales</taxon>
        <taxon>Pseudonocardiaceae</taxon>
        <taxon>Amycolatopsis</taxon>
    </lineage>
</organism>
<proteinExistence type="predicted"/>
<accession>A0ABS4PNJ7</accession>
<dbReference type="RefSeq" id="WP_282770414.1">
    <property type="nucleotide sequence ID" value="NZ_JAGGMS010000001.1"/>
</dbReference>
<dbReference type="Proteomes" id="UP000741013">
    <property type="component" value="Unassembled WGS sequence"/>
</dbReference>
<reference evidence="1 2" key="1">
    <citation type="submission" date="2021-03" db="EMBL/GenBank/DDBJ databases">
        <title>Sequencing the genomes of 1000 actinobacteria strains.</title>
        <authorList>
            <person name="Klenk H.-P."/>
        </authorList>
    </citation>
    <scope>NUCLEOTIDE SEQUENCE [LARGE SCALE GENOMIC DNA]</scope>
    <source>
        <strain evidence="1 2">DSM 45510</strain>
    </source>
</reference>
<dbReference type="EMBL" id="JAGGMS010000001">
    <property type="protein sequence ID" value="MBP2180990.1"/>
    <property type="molecule type" value="Genomic_DNA"/>
</dbReference>